<dbReference type="AlphaFoldDB" id="A0A4Y2RIN0"/>
<dbReference type="SUPFAM" id="SSF52540">
    <property type="entry name" value="P-loop containing nucleoside triphosphate hydrolases"/>
    <property type="match status" value="1"/>
</dbReference>
<organism evidence="1 2">
    <name type="scientific">Araneus ventricosus</name>
    <name type="common">Orbweaver spider</name>
    <name type="synonym">Epeira ventricosa</name>
    <dbReference type="NCBI Taxonomy" id="182803"/>
    <lineage>
        <taxon>Eukaryota</taxon>
        <taxon>Metazoa</taxon>
        <taxon>Ecdysozoa</taxon>
        <taxon>Arthropoda</taxon>
        <taxon>Chelicerata</taxon>
        <taxon>Arachnida</taxon>
        <taxon>Araneae</taxon>
        <taxon>Araneomorphae</taxon>
        <taxon>Entelegynae</taxon>
        <taxon>Araneoidea</taxon>
        <taxon>Araneidae</taxon>
        <taxon>Araneus</taxon>
    </lineage>
</organism>
<dbReference type="InterPro" id="IPR027417">
    <property type="entry name" value="P-loop_NTPase"/>
</dbReference>
<reference evidence="1 2" key="1">
    <citation type="journal article" date="2019" name="Sci. Rep.">
        <title>Orb-weaving spider Araneus ventricosus genome elucidates the spidroin gene catalogue.</title>
        <authorList>
            <person name="Kono N."/>
            <person name="Nakamura H."/>
            <person name="Ohtoshi R."/>
            <person name="Moran D.A.P."/>
            <person name="Shinohara A."/>
            <person name="Yoshida Y."/>
            <person name="Fujiwara M."/>
            <person name="Mori M."/>
            <person name="Tomita M."/>
            <person name="Arakawa K."/>
        </authorList>
    </citation>
    <scope>NUCLEOTIDE SEQUENCE [LARGE SCALE GENOMIC DNA]</scope>
</reference>
<sequence>MATNIFRSSQPLLVYDVIRGIDLYGIRLEIEFLKLTNLPILLVGNNYNAITADPLKSNDTEMRLVYRAGLLLKDIYKLSSFFEFSVGSEEDVNGLFITAIDLAFRYKM</sequence>
<dbReference type="EMBL" id="BGPR01017279">
    <property type="protein sequence ID" value="GBN75672.1"/>
    <property type="molecule type" value="Genomic_DNA"/>
</dbReference>
<protein>
    <submittedName>
        <fullName evidence="1">Uncharacterized protein</fullName>
    </submittedName>
</protein>
<gene>
    <name evidence="1" type="ORF">AVEN_26693_1</name>
</gene>
<evidence type="ECO:0000313" key="1">
    <source>
        <dbReference type="EMBL" id="GBN75672.1"/>
    </source>
</evidence>
<comment type="caution">
    <text evidence="1">The sequence shown here is derived from an EMBL/GenBank/DDBJ whole genome shotgun (WGS) entry which is preliminary data.</text>
</comment>
<dbReference type="Proteomes" id="UP000499080">
    <property type="component" value="Unassembled WGS sequence"/>
</dbReference>
<proteinExistence type="predicted"/>
<keyword evidence="2" id="KW-1185">Reference proteome</keyword>
<name>A0A4Y2RIN0_ARAVE</name>
<accession>A0A4Y2RIN0</accession>
<evidence type="ECO:0000313" key="2">
    <source>
        <dbReference type="Proteomes" id="UP000499080"/>
    </source>
</evidence>